<evidence type="ECO:0000313" key="2">
    <source>
        <dbReference type="EMBL" id="GJJ06345.1"/>
    </source>
</evidence>
<dbReference type="AlphaFoldDB" id="A0AAV4ZXB1"/>
<evidence type="ECO:0000256" key="1">
    <source>
        <dbReference type="SAM" id="MobiDB-lite"/>
    </source>
</evidence>
<feature type="region of interest" description="Disordered" evidence="1">
    <location>
        <begin position="135"/>
        <end position="156"/>
    </location>
</feature>
<feature type="region of interest" description="Disordered" evidence="1">
    <location>
        <begin position="398"/>
        <end position="430"/>
    </location>
</feature>
<keyword evidence="3" id="KW-1185">Reference proteome</keyword>
<evidence type="ECO:0000313" key="3">
    <source>
        <dbReference type="Proteomes" id="UP001050691"/>
    </source>
</evidence>
<feature type="compositionally biased region" description="Polar residues" evidence="1">
    <location>
        <begin position="398"/>
        <end position="418"/>
    </location>
</feature>
<organism evidence="2 3">
    <name type="scientific">Clathrus columnatus</name>
    <dbReference type="NCBI Taxonomy" id="1419009"/>
    <lineage>
        <taxon>Eukaryota</taxon>
        <taxon>Fungi</taxon>
        <taxon>Dikarya</taxon>
        <taxon>Basidiomycota</taxon>
        <taxon>Agaricomycotina</taxon>
        <taxon>Agaricomycetes</taxon>
        <taxon>Phallomycetidae</taxon>
        <taxon>Phallales</taxon>
        <taxon>Clathraceae</taxon>
        <taxon>Clathrus</taxon>
    </lineage>
</organism>
<dbReference type="Proteomes" id="UP001050691">
    <property type="component" value="Unassembled WGS sequence"/>
</dbReference>
<name>A0AAV4ZXB1_9AGAM</name>
<accession>A0AAV4ZXB1</accession>
<protein>
    <submittedName>
        <fullName evidence="2">Uncharacterized protein</fullName>
    </submittedName>
</protein>
<sequence length="511" mass="56965">MVDQPSRAIENHEKSYPFEKRSVLSNASKFLFPLRSVSSPGAFNQTTLQLEVTGSDVLPNNPYLPKSNQLNKPRVVSFPENIYPPQHTKSRFLGMSFENSDRTTDGISLNEHSFSSDSSDSVEFVLTPNAPLSATFPTISTPDESKNNSKNQHIRSGDEDWLTWTTAPPRPIPALHGPASLPYARCPSGAEGTVIEEPSLLPHIIWGLEPSDMFGFQYSQNVRKKYHNGFFNQKNRIYATSERPTIPNKENKKDIIRDDFIYLAPPTPETSIVHDSHRSEQSLDGSEHNISLFENTFLPAEPTIVSSPTVTLDSYPPGLGFGFHPRSVEPFPYKEQVSRNFNYLPTPPSSSSPRWNATFSPPNSSFLVPLPMHGADDSELFADFNPISDDTFRYPSGNQLFNISQSSRTHNSSKVQNSQRHHRASSRREKRLETVLEEPLLSPVVVAACIYPSTADTTELQPQTVEEYILSGTEESNPFAKIAVNIPESRANLGVHVNGKTVHLGTLDWGT</sequence>
<reference evidence="2" key="1">
    <citation type="submission" date="2021-10" db="EMBL/GenBank/DDBJ databases">
        <title>De novo Genome Assembly of Clathrus columnatus (Basidiomycota, Fungi) Using Illumina and Nanopore Sequence Data.</title>
        <authorList>
            <person name="Ogiso-Tanaka E."/>
            <person name="Itagaki H."/>
            <person name="Hosoya T."/>
            <person name="Hosaka K."/>
        </authorList>
    </citation>
    <scope>NUCLEOTIDE SEQUENCE</scope>
    <source>
        <strain evidence="2">MO-923</strain>
    </source>
</reference>
<dbReference type="EMBL" id="BPWL01000001">
    <property type="protein sequence ID" value="GJJ06345.1"/>
    <property type="molecule type" value="Genomic_DNA"/>
</dbReference>
<comment type="caution">
    <text evidence="2">The sequence shown here is derived from an EMBL/GenBank/DDBJ whole genome shotgun (WGS) entry which is preliminary data.</text>
</comment>
<gene>
    <name evidence="2" type="ORF">Clacol_000536</name>
</gene>
<proteinExistence type="predicted"/>